<dbReference type="RefSeq" id="WP_036621485.1">
    <property type="nucleotide sequence ID" value="NZ_JAKOBR010000068.1"/>
</dbReference>
<accession>A0A090ZEH4</accession>
<dbReference type="HOGENOM" id="CLU_136770_0_0_9"/>
<dbReference type="InterPro" id="IPR045390">
    <property type="entry name" value="ABC-3C_MC3"/>
</dbReference>
<keyword evidence="2" id="KW-1185">Reference proteome</keyword>
<protein>
    <submittedName>
        <fullName evidence="1">Uncharacterized protein</fullName>
    </submittedName>
</protein>
<sequence>MDHLDEYDIIQNVALASLVIWSFSAKYYTTNEEKRGIDLQVLMLILPLLFNESFVNSAYRRNFKKGFFAVLNDNKSTYIGLQERMENMSKLTLRSINACISSKLLMYDTETYSFVPIRTIIPKFNESEDIKKIFAASERLGYWFATIDFQEICTLLKVRF</sequence>
<dbReference type="OrthoDB" id="2661269at2"/>
<evidence type="ECO:0000313" key="1">
    <source>
        <dbReference type="EMBL" id="KFN09724.1"/>
    </source>
</evidence>
<name>A0A090ZEH4_PAEMA</name>
<dbReference type="STRING" id="44252.DJ90_3524"/>
<dbReference type="Pfam" id="PF20131">
    <property type="entry name" value="MC3"/>
    <property type="match status" value="1"/>
</dbReference>
<dbReference type="EMBL" id="JMQA01000021">
    <property type="protein sequence ID" value="KFN09724.1"/>
    <property type="molecule type" value="Genomic_DNA"/>
</dbReference>
<organism evidence="1 2">
    <name type="scientific">Paenibacillus macerans</name>
    <name type="common">Bacillus macerans</name>
    <dbReference type="NCBI Taxonomy" id="44252"/>
    <lineage>
        <taxon>Bacteria</taxon>
        <taxon>Bacillati</taxon>
        <taxon>Bacillota</taxon>
        <taxon>Bacilli</taxon>
        <taxon>Bacillales</taxon>
        <taxon>Paenibacillaceae</taxon>
        <taxon>Paenibacillus</taxon>
    </lineage>
</organism>
<evidence type="ECO:0000313" key="2">
    <source>
        <dbReference type="Proteomes" id="UP000029278"/>
    </source>
</evidence>
<gene>
    <name evidence="1" type="ORF">DJ90_3524</name>
</gene>
<comment type="caution">
    <text evidence="1">The sequence shown here is derived from an EMBL/GenBank/DDBJ whole genome shotgun (WGS) entry which is preliminary data.</text>
</comment>
<dbReference type="AlphaFoldDB" id="A0A090ZEH4"/>
<dbReference type="Proteomes" id="UP000029278">
    <property type="component" value="Unassembled WGS sequence"/>
</dbReference>
<reference evidence="1 2" key="1">
    <citation type="submission" date="2014-04" db="EMBL/GenBank/DDBJ databases">
        <authorList>
            <person name="Bishop-Lilly K.A."/>
            <person name="Broomall S.M."/>
            <person name="Chain P.S."/>
            <person name="Chertkov O."/>
            <person name="Coyne S.R."/>
            <person name="Daligault H.E."/>
            <person name="Davenport K.W."/>
            <person name="Erkkila T."/>
            <person name="Frey K.G."/>
            <person name="Gibbons H.S."/>
            <person name="Gu W."/>
            <person name="Jaissle J."/>
            <person name="Johnson S.L."/>
            <person name="Koroleva G.I."/>
            <person name="Ladner J.T."/>
            <person name="Lo C.-C."/>
            <person name="Minogue T.D."/>
            <person name="Munk C."/>
            <person name="Palacios G.F."/>
            <person name="Redden C.L."/>
            <person name="Rosenzweig C.N."/>
            <person name="Scholz M.B."/>
            <person name="Teshima H."/>
            <person name="Xu Y."/>
        </authorList>
    </citation>
    <scope>NUCLEOTIDE SEQUENCE [LARGE SCALE GENOMIC DNA]</scope>
    <source>
        <strain evidence="1 2">8244</strain>
    </source>
</reference>
<dbReference type="GeneID" id="77006243"/>
<proteinExistence type="predicted"/>